<dbReference type="GO" id="GO:0070063">
    <property type="term" value="F:RNA polymerase binding"/>
    <property type="evidence" value="ECO:0007669"/>
    <property type="project" value="InterPro"/>
</dbReference>
<dbReference type="AlphaFoldDB" id="A0A9D4X739"/>
<feature type="region of interest" description="Disordered" evidence="2">
    <location>
        <begin position="294"/>
        <end position="313"/>
    </location>
</feature>
<dbReference type="SMART" id="SM00456">
    <property type="entry name" value="WW"/>
    <property type="match status" value="1"/>
</dbReference>
<feature type="compositionally biased region" description="Low complexity" evidence="2">
    <location>
        <begin position="359"/>
        <end position="384"/>
    </location>
</feature>
<dbReference type="GO" id="GO:0003712">
    <property type="term" value="F:transcription coregulator activity"/>
    <property type="evidence" value="ECO:0007669"/>
    <property type="project" value="TreeGrafter"/>
</dbReference>
<dbReference type="SUPFAM" id="SSF51045">
    <property type="entry name" value="WW domain"/>
    <property type="match status" value="1"/>
</dbReference>
<evidence type="ECO:0000259" key="3">
    <source>
        <dbReference type="PROSITE" id="PS50020"/>
    </source>
</evidence>
<feature type="compositionally biased region" description="Polar residues" evidence="2">
    <location>
        <begin position="130"/>
        <end position="151"/>
    </location>
</feature>
<feature type="region of interest" description="Disordered" evidence="2">
    <location>
        <begin position="130"/>
        <end position="186"/>
    </location>
</feature>
<dbReference type="PROSITE" id="PS01159">
    <property type="entry name" value="WW_DOMAIN_1"/>
    <property type="match status" value="1"/>
</dbReference>
<feature type="region of interest" description="Disordered" evidence="2">
    <location>
        <begin position="264"/>
        <end position="288"/>
    </location>
</feature>
<dbReference type="InterPro" id="IPR045148">
    <property type="entry name" value="TCRG1-like"/>
</dbReference>
<dbReference type="EMBL" id="JAMSHJ010000004">
    <property type="protein sequence ID" value="KAI5415556.1"/>
    <property type="molecule type" value="Genomic_DNA"/>
</dbReference>
<dbReference type="CDD" id="cd00201">
    <property type="entry name" value="WW"/>
    <property type="match status" value="1"/>
</dbReference>
<dbReference type="PANTHER" id="PTHR15377:SF3">
    <property type="entry name" value="WW DOMAIN-CONTAINING PROTEIN"/>
    <property type="match status" value="1"/>
</dbReference>
<evidence type="ECO:0000313" key="5">
    <source>
        <dbReference type="Proteomes" id="UP001058974"/>
    </source>
</evidence>
<dbReference type="PANTHER" id="PTHR15377">
    <property type="entry name" value="TRANSCRIPTION ELONGATION REGULATOR 1"/>
    <property type="match status" value="1"/>
</dbReference>
<dbReference type="Pfam" id="PF00397">
    <property type="entry name" value="WW"/>
    <property type="match status" value="1"/>
</dbReference>
<keyword evidence="5" id="KW-1185">Reference proteome</keyword>
<feature type="domain" description="WW" evidence="3">
    <location>
        <begin position="326"/>
        <end position="353"/>
    </location>
</feature>
<keyword evidence="1" id="KW-0677">Repeat</keyword>
<protein>
    <recommendedName>
        <fullName evidence="3">WW domain-containing protein</fullName>
    </recommendedName>
</protein>
<reference evidence="4 5" key="1">
    <citation type="journal article" date="2022" name="Nat. Genet.">
        <title>Improved pea reference genome and pan-genome highlight genomic features and evolutionary characteristics.</title>
        <authorList>
            <person name="Yang T."/>
            <person name="Liu R."/>
            <person name="Luo Y."/>
            <person name="Hu S."/>
            <person name="Wang D."/>
            <person name="Wang C."/>
            <person name="Pandey M.K."/>
            <person name="Ge S."/>
            <person name="Xu Q."/>
            <person name="Li N."/>
            <person name="Li G."/>
            <person name="Huang Y."/>
            <person name="Saxena R.K."/>
            <person name="Ji Y."/>
            <person name="Li M."/>
            <person name="Yan X."/>
            <person name="He Y."/>
            <person name="Liu Y."/>
            <person name="Wang X."/>
            <person name="Xiang C."/>
            <person name="Varshney R.K."/>
            <person name="Ding H."/>
            <person name="Gao S."/>
            <person name="Zong X."/>
        </authorList>
    </citation>
    <scope>NUCLEOTIDE SEQUENCE [LARGE SCALE GENOMIC DNA]</scope>
    <source>
        <strain evidence="4 5">cv. Zhongwan 6</strain>
    </source>
</reference>
<dbReference type="GO" id="GO:0005634">
    <property type="term" value="C:nucleus"/>
    <property type="evidence" value="ECO:0007669"/>
    <property type="project" value="TreeGrafter"/>
</dbReference>
<organism evidence="4 5">
    <name type="scientific">Pisum sativum</name>
    <name type="common">Garden pea</name>
    <name type="synonym">Lathyrus oleraceus</name>
    <dbReference type="NCBI Taxonomy" id="3888"/>
    <lineage>
        <taxon>Eukaryota</taxon>
        <taxon>Viridiplantae</taxon>
        <taxon>Streptophyta</taxon>
        <taxon>Embryophyta</taxon>
        <taxon>Tracheophyta</taxon>
        <taxon>Spermatophyta</taxon>
        <taxon>Magnoliopsida</taxon>
        <taxon>eudicotyledons</taxon>
        <taxon>Gunneridae</taxon>
        <taxon>Pentapetalae</taxon>
        <taxon>rosids</taxon>
        <taxon>fabids</taxon>
        <taxon>Fabales</taxon>
        <taxon>Fabaceae</taxon>
        <taxon>Papilionoideae</taxon>
        <taxon>50 kb inversion clade</taxon>
        <taxon>NPAAA clade</taxon>
        <taxon>Hologalegina</taxon>
        <taxon>IRL clade</taxon>
        <taxon>Fabeae</taxon>
        <taxon>Lathyrus</taxon>
    </lineage>
</organism>
<feature type="region of interest" description="Disordered" evidence="2">
    <location>
        <begin position="357"/>
        <end position="397"/>
    </location>
</feature>
<feature type="compositionally biased region" description="Low complexity" evidence="2">
    <location>
        <begin position="294"/>
        <end position="311"/>
    </location>
</feature>
<dbReference type="InterPro" id="IPR001202">
    <property type="entry name" value="WW_dom"/>
</dbReference>
<name>A0A9D4X739_PEA</name>
<feature type="compositionally biased region" description="Low complexity" evidence="2">
    <location>
        <begin position="201"/>
        <end position="229"/>
    </location>
</feature>
<evidence type="ECO:0000313" key="4">
    <source>
        <dbReference type="EMBL" id="KAI5415556.1"/>
    </source>
</evidence>
<feature type="compositionally biased region" description="Low complexity" evidence="2">
    <location>
        <begin position="152"/>
        <end position="165"/>
    </location>
</feature>
<evidence type="ECO:0000256" key="2">
    <source>
        <dbReference type="SAM" id="MobiDB-lite"/>
    </source>
</evidence>
<feature type="region of interest" description="Disordered" evidence="2">
    <location>
        <begin position="200"/>
        <end position="229"/>
    </location>
</feature>
<dbReference type="InterPro" id="IPR036020">
    <property type="entry name" value="WW_dom_sf"/>
</dbReference>
<proteinExistence type="predicted"/>
<feature type="region of interest" description="Disordered" evidence="2">
    <location>
        <begin position="28"/>
        <end position="67"/>
    </location>
</feature>
<accession>A0A9D4X739</accession>
<evidence type="ECO:0000256" key="1">
    <source>
        <dbReference type="ARBA" id="ARBA00022737"/>
    </source>
</evidence>
<gene>
    <name evidence="4" type="ORF">KIW84_040832</name>
</gene>
<dbReference type="Proteomes" id="UP001058974">
    <property type="component" value="Chromosome 4"/>
</dbReference>
<sequence length="460" mass="50384">MALAAINGLNGIYTMRGCDQPLIVRFADPKRPRQGDSRGPVFGAAGFGPRLDAPGTRLPSNNSDPMGDRMPPPNAWRPIHQPNTGPSFNAGFHGMGPPSMPRSGDMALPINAGGPMNGMGVSLDVRFQAQSPSAMPQQNFNQPRSQIPPVNQQIPPSQKPIQSSQEFPPSHQLYPQAPMPYPQKSTLPSLRQHALTTPNRQQIPPSMQQQQQQQQQPLQPLQQSPSQLAQLVSQQTQTLQASFHSSQQAFSQLQQQLQMIQPSSQAMTLQHHAEATKTQSQWGGPVSHAATGAHVAAPAAGTPSSTAATSSVQAISQNTTLPKCNWTEHLSPEGFKYYYNSVTGESRWEKPEELTLFEQQKQQHSQSDQQSQNQSQPSIPPTQQIAQNQQVKPQSHFREQVLHHQQLQQLSSAYGVTGHQSVQELGYKQTSFVSAGDPGRYSQGINTAQELMWKNRPAGV</sequence>
<dbReference type="Gramene" id="Psat04G0083200-T2">
    <property type="protein sequence ID" value="KAI5415556.1"/>
    <property type="gene ID" value="KIW84_040832"/>
</dbReference>
<dbReference type="PROSITE" id="PS50020">
    <property type="entry name" value="WW_DOMAIN_2"/>
    <property type="match status" value="1"/>
</dbReference>
<comment type="caution">
    <text evidence="4">The sequence shown here is derived from an EMBL/GenBank/DDBJ whole genome shotgun (WGS) entry which is preliminary data.</text>
</comment>
<dbReference type="Gene3D" id="2.20.70.10">
    <property type="match status" value="1"/>
</dbReference>